<dbReference type="EMBL" id="CP092867">
    <property type="protein sequence ID" value="UYV67663.1"/>
    <property type="molecule type" value="Genomic_DNA"/>
</dbReference>
<accession>A0ABY6KIS0</accession>
<dbReference type="InterPro" id="IPR017853">
    <property type="entry name" value="GH"/>
</dbReference>
<dbReference type="Gene3D" id="3.20.20.80">
    <property type="entry name" value="Glycosidases"/>
    <property type="match status" value="1"/>
</dbReference>
<evidence type="ECO:0000313" key="2">
    <source>
        <dbReference type="Proteomes" id="UP001235939"/>
    </source>
</evidence>
<name>A0ABY6KIS0_9ARAC</name>
<sequence length="575" mass="65398">MHVYQEVTLRLLGDRLVHLDLKGAPPKISYLEQVGGAQAGHAQMMALTAQWLQLFPLFRQLGANGLLMEFEDTFPYHGELDVLTTAEGYSKDQIKHLVTLARENHLEFIPLVQTFGHMEYCKHLYSVVLFRIKSHYAMLCVQFVLKHERFFELREVSRYPNSICPLHPRKSTSSKFILWRNCCCCACSWDYGTCMAPNGTMPLLQLLIGQMLEQLPDVRWLHLGSDEVWQLGACETCAGNGPPARLFISHLTDLARWLKNSYPHLTPIIWDDMLRTIDLPQLKGTHPSHSSLPELRERESGLGSLVQPMVWHYQTMDDFNLKKGMWDKYAAVFPTVWVASAFKGASAMTQILPPLRFHILNQQAWLRTLEREGPRFSKVQGIALTGWQRFDHFTTLCELMPVAIPSLALCLQTLLDGDFTNEGHVKVSKLLGFGPHPIELDTFPRPRPLPPEPAFPGGVIYQLCHQLANLVGDFHVISHHPSVEGAFTDYLVSHNRTNPLHIDQFLPQARLLSVALEAVNLQLRESLSQVYHSHTVEEWAEVNVLPVLDRIRRLVTDGDQQALFQACVVRKSTDS</sequence>
<organism evidence="1 2">
    <name type="scientific">Cordylochernes scorpioides</name>
    <dbReference type="NCBI Taxonomy" id="51811"/>
    <lineage>
        <taxon>Eukaryota</taxon>
        <taxon>Metazoa</taxon>
        <taxon>Ecdysozoa</taxon>
        <taxon>Arthropoda</taxon>
        <taxon>Chelicerata</taxon>
        <taxon>Arachnida</taxon>
        <taxon>Pseudoscorpiones</taxon>
        <taxon>Cheliferoidea</taxon>
        <taxon>Chernetidae</taxon>
        <taxon>Cordylochernes</taxon>
    </lineage>
</organism>
<gene>
    <name evidence="1" type="ORF">LAZ67_5001515</name>
</gene>
<dbReference type="CDD" id="cd06565">
    <property type="entry name" value="GH20_GcnA-like"/>
    <property type="match status" value="1"/>
</dbReference>
<dbReference type="SUPFAM" id="SSF51445">
    <property type="entry name" value="(Trans)glycosidases"/>
    <property type="match status" value="1"/>
</dbReference>
<protein>
    <submittedName>
        <fullName evidence="1">LAMTOR2</fullName>
    </submittedName>
</protein>
<reference evidence="1 2" key="1">
    <citation type="submission" date="2022-01" db="EMBL/GenBank/DDBJ databases">
        <title>A chromosomal length assembly of Cordylochernes scorpioides.</title>
        <authorList>
            <person name="Zeh D."/>
            <person name="Zeh J."/>
        </authorList>
    </citation>
    <scope>NUCLEOTIDE SEQUENCE [LARGE SCALE GENOMIC DNA]</scope>
    <source>
        <strain evidence="1">IN4F17</strain>
        <tissue evidence="1">Whole Body</tissue>
    </source>
</reference>
<keyword evidence="2" id="KW-1185">Reference proteome</keyword>
<dbReference type="Proteomes" id="UP001235939">
    <property type="component" value="Chromosome 05"/>
</dbReference>
<dbReference type="InterPro" id="IPR038901">
    <property type="entry name" value="HEXDC-like"/>
</dbReference>
<evidence type="ECO:0000313" key="1">
    <source>
        <dbReference type="EMBL" id="UYV67663.1"/>
    </source>
</evidence>
<proteinExistence type="predicted"/>
<dbReference type="PANTHER" id="PTHR21040">
    <property type="entry name" value="BCDNA.GH04120"/>
    <property type="match status" value="1"/>
</dbReference>
<dbReference type="PANTHER" id="PTHR21040:SF8">
    <property type="entry name" value="BCDNA.GH04120"/>
    <property type="match status" value="1"/>
</dbReference>